<dbReference type="AlphaFoldDB" id="A0A844GNQ3"/>
<dbReference type="EMBL" id="WMBC01000021">
    <property type="protein sequence ID" value="MTD62802.1"/>
    <property type="molecule type" value="Genomic_DNA"/>
</dbReference>
<evidence type="ECO:0000313" key="2">
    <source>
        <dbReference type="Proteomes" id="UP000437824"/>
    </source>
</evidence>
<reference evidence="1 2" key="1">
    <citation type="submission" date="2019-11" db="EMBL/GenBank/DDBJ databases">
        <title>Draft genome sequence of Blautia luti DSM 14534T, isolated from human stool.</title>
        <authorList>
            <person name="Ortiz R."/>
            <person name="Melis-Arcos F."/>
            <person name="Covarrubias P."/>
            <person name="Cardenas J.P."/>
            <person name="Perez-Donoso J."/>
            <person name="Almonacid D."/>
        </authorList>
    </citation>
    <scope>NUCLEOTIDE SEQUENCE [LARGE SCALE GENOMIC DNA]</scope>
    <source>
        <strain evidence="1 2">DSM 14534</strain>
    </source>
</reference>
<organism evidence="1 2">
    <name type="scientific">Blautia luti DSM 14534 = JCM 17040</name>
    <dbReference type="NCBI Taxonomy" id="649762"/>
    <lineage>
        <taxon>Bacteria</taxon>
        <taxon>Bacillati</taxon>
        <taxon>Bacillota</taxon>
        <taxon>Clostridia</taxon>
        <taxon>Lachnospirales</taxon>
        <taxon>Lachnospiraceae</taxon>
        <taxon>Blautia</taxon>
    </lineage>
</organism>
<gene>
    <name evidence="1" type="ORF">GKZ57_16610</name>
</gene>
<dbReference type="RefSeq" id="WP_154781037.1">
    <property type="nucleotide sequence ID" value="NZ_WMBC01000021.1"/>
</dbReference>
<protein>
    <submittedName>
        <fullName evidence="1">Uncharacterized protein</fullName>
    </submittedName>
</protein>
<comment type="caution">
    <text evidence="1">The sequence shown here is derived from an EMBL/GenBank/DDBJ whole genome shotgun (WGS) entry which is preliminary data.</text>
</comment>
<dbReference type="Proteomes" id="UP000437824">
    <property type="component" value="Unassembled WGS sequence"/>
</dbReference>
<name>A0A844GNQ3_9FIRM</name>
<sequence length="105" mass="12729">MKNLKDYLKMIVTAVTCFLMGFVKREKEYDWKLGNVWRNTGNYVVWDNPKAKMISAYIVKDNESKKKEFGAFRERRKTSRKNKIIYWNEPRIQNKLSRYVYFNTG</sequence>
<proteinExistence type="predicted"/>
<evidence type="ECO:0000313" key="1">
    <source>
        <dbReference type="EMBL" id="MTD62802.1"/>
    </source>
</evidence>
<accession>A0A844GNQ3</accession>